<dbReference type="KEGG" id="atq:GH723_16160"/>
<accession>A0A5Q2RPK1</accession>
<evidence type="ECO:0000313" key="1">
    <source>
        <dbReference type="EMBL" id="QGG96511.1"/>
    </source>
</evidence>
<gene>
    <name evidence="1" type="ORF">GH723_16160</name>
</gene>
<keyword evidence="2" id="KW-1185">Reference proteome</keyword>
<dbReference type="PANTHER" id="PTHR11669">
    <property type="entry name" value="REPLICATION FACTOR C / DNA POLYMERASE III GAMMA-TAU SUBUNIT"/>
    <property type="match status" value="1"/>
</dbReference>
<protein>
    <recommendedName>
        <fullName evidence="3">DNA polymerase III subunit delta</fullName>
    </recommendedName>
</protein>
<dbReference type="Gene3D" id="3.40.50.300">
    <property type="entry name" value="P-loop containing nucleotide triphosphate hydrolases"/>
    <property type="match status" value="1"/>
</dbReference>
<proteinExistence type="predicted"/>
<dbReference type="GO" id="GO:0006261">
    <property type="term" value="P:DNA-templated DNA replication"/>
    <property type="evidence" value="ECO:0007669"/>
    <property type="project" value="TreeGrafter"/>
</dbReference>
<evidence type="ECO:0008006" key="3">
    <source>
        <dbReference type="Google" id="ProtNLM"/>
    </source>
</evidence>
<evidence type="ECO:0000313" key="2">
    <source>
        <dbReference type="Proteomes" id="UP000334019"/>
    </source>
</evidence>
<dbReference type="SUPFAM" id="SSF52540">
    <property type="entry name" value="P-loop containing nucleoside triphosphate hydrolases"/>
    <property type="match status" value="1"/>
</dbReference>
<dbReference type="PANTHER" id="PTHR11669:SF8">
    <property type="entry name" value="DNA POLYMERASE III SUBUNIT DELTA"/>
    <property type="match status" value="1"/>
</dbReference>
<reference evidence="1 2" key="1">
    <citation type="submission" date="2019-11" db="EMBL/GenBank/DDBJ databases">
        <authorList>
            <person name="He Y."/>
        </authorList>
    </citation>
    <scope>NUCLEOTIDE SEQUENCE [LARGE SCALE GENOMIC DNA]</scope>
    <source>
        <strain evidence="1 2">SCSIO 58843</strain>
    </source>
</reference>
<dbReference type="RefSeq" id="WP_153760615.1">
    <property type="nucleotide sequence ID" value="NZ_CP045851.1"/>
</dbReference>
<name>A0A5Q2RPK1_9ACTN</name>
<dbReference type="InterPro" id="IPR050238">
    <property type="entry name" value="DNA_Rep/Repair_Clamp_Loader"/>
</dbReference>
<sequence>MDVWSAVVGQDAAVAQLRAAAPSPVHAYLFVGPPGSGRRAAARAFAAEVLAAPEADPDAADRHRRLALAEQHPDLTVVERKGASIPVGDRDHPEEGSARWVVQRAALSPVDAARSVYVLLDFHLVRDAAAVLLKTIEEPPAHVVIVVVADEITPELVTIASRCVQVHFHAVPTADIEAQLRAEGTDAELAATAAAAALGSIDRARLLVGDPRLGVRRDAWLAVPDRLDGTGATAAELAAELVAVIDDAQAPLDERHKSELEELASRVAVTGERGSGRKDLEARHRREARRLRSDELRFGFSTLSQRYRDEVATSADPRLALESLAALRDAAEALIRNPNEALLLQALMLQIAPLGAPARA</sequence>
<dbReference type="AlphaFoldDB" id="A0A5Q2RPK1"/>
<dbReference type="Proteomes" id="UP000334019">
    <property type="component" value="Chromosome"/>
</dbReference>
<dbReference type="Pfam" id="PF13177">
    <property type="entry name" value="DNA_pol3_delta2"/>
    <property type="match status" value="1"/>
</dbReference>
<dbReference type="InterPro" id="IPR027417">
    <property type="entry name" value="P-loop_NTPase"/>
</dbReference>
<dbReference type="EMBL" id="CP045851">
    <property type="protein sequence ID" value="QGG96511.1"/>
    <property type="molecule type" value="Genomic_DNA"/>
</dbReference>
<organism evidence="1 2">
    <name type="scientific">Actinomarinicola tropica</name>
    <dbReference type="NCBI Taxonomy" id="2789776"/>
    <lineage>
        <taxon>Bacteria</taxon>
        <taxon>Bacillati</taxon>
        <taxon>Actinomycetota</taxon>
        <taxon>Acidimicrobiia</taxon>
        <taxon>Acidimicrobiales</taxon>
        <taxon>Iamiaceae</taxon>
        <taxon>Actinomarinicola</taxon>
    </lineage>
</organism>